<dbReference type="EMBL" id="JGZR01000007">
    <property type="protein sequence ID" value="KFJ02972.1"/>
    <property type="molecule type" value="Genomic_DNA"/>
</dbReference>
<evidence type="ECO:0000256" key="1">
    <source>
        <dbReference type="ARBA" id="ARBA00004651"/>
    </source>
</evidence>
<feature type="transmembrane region" description="Helical" evidence="7">
    <location>
        <begin position="195"/>
        <end position="220"/>
    </location>
</feature>
<proteinExistence type="predicted"/>
<dbReference type="InterPro" id="IPR025937">
    <property type="entry name" value="PDGLE_dom"/>
</dbReference>
<dbReference type="eggNOG" id="COG0310">
    <property type="taxonomic scope" value="Bacteria"/>
</dbReference>
<sequence>MLGASHAAVLAMHIPDNFISPSTSALFWAVMIPVWALCLRSVIRHSTAENMAYLGAGAAFSFLIMMFNVPTPGGTTVHGVGGALIALLLGPQYATVAISVALLLQALLFGDGGLLTLGANCFNMAFVLPFCAYGIFMLLRKVLRAKWKDRVAEFVSAYVGIVLAAFCVAIELGVQPLLFRTPDGQVLYFPFTFNVTIPAMVIPHLVAAGVVEGLVAVMVIEFVRRTSPEMIAWEASSANTAESASSQQSGSSRGGSGSSGVLDGSNALDSSGSASGPKVREYAWIALGVAAILSPVGLLAAGDAWGEWGAEGFAQATGLHYVPHYIAHGFSWNAMLPDYSMRGLPSAVGYILCAIIGVAVLIIVFRLLALAVDGREPEIVAVSSSASVSASTISSAAAHAESASDPNHNSSRSGT</sequence>
<accession>A0A087E5C1</accession>
<feature type="transmembrane region" description="Helical" evidence="7">
    <location>
        <begin position="282"/>
        <end position="301"/>
    </location>
</feature>
<keyword evidence="5 7" id="KW-1133">Transmembrane helix</keyword>
<evidence type="ECO:0000256" key="2">
    <source>
        <dbReference type="ARBA" id="ARBA00022448"/>
    </source>
</evidence>
<keyword evidence="3" id="KW-1003">Cell membrane</keyword>
<dbReference type="Pfam" id="PF01891">
    <property type="entry name" value="CbiM"/>
    <property type="match status" value="1"/>
</dbReference>
<dbReference type="STRING" id="77635.BISU_0898"/>
<evidence type="ECO:0000256" key="5">
    <source>
        <dbReference type="ARBA" id="ARBA00022989"/>
    </source>
</evidence>
<gene>
    <name evidence="9" type="ORF">BISU_0898</name>
</gene>
<dbReference type="Proteomes" id="UP000029055">
    <property type="component" value="Unassembled WGS sequence"/>
</dbReference>
<protein>
    <submittedName>
        <fullName evidence="9">Cobalt uptake substrate-specific transmembrane region</fullName>
    </submittedName>
</protein>
<evidence type="ECO:0000313" key="9">
    <source>
        <dbReference type="EMBL" id="KFJ02972.1"/>
    </source>
</evidence>
<evidence type="ECO:0000259" key="8">
    <source>
        <dbReference type="Pfam" id="PF13190"/>
    </source>
</evidence>
<dbReference type="RefSeq" id="WP_051245940.1">
    <property type="nucleotide sequence ID" value="NZ_CP062939.1"/>
</dbReference>
<evidence type="ECO:0000313" key="10">
    <source>
        <dbReference type="Proteomes" id="UP000029055"/>
    </source>
</evidence>
<feature type="transmembrane region" description="Helical" evidence="7">
    <location>
        <begin position="347"/>
        <end position="369"/>
    </location>
</feature>
<keyword evidence="4 7" id="KW-0812">Transmembrane</keyword>
<dbReference type="GO" id="GO:0000041">
    <property type="term" value="P:transition metal ion transport"/>
    <property type="evidence" value="ECO:0007669"/>
    <property type="project" value="InterPro"/>
</dbReference>
<feature type="transmembrane region" description="Helical" evidence="7">
    <location>
        <begin position="151"/>
        <end position="175"/>
    </location>
</feature>
<name>A0A087E5C1_9BIFI</name>
<evidence type="ECO:0000256" key="6">
    <source>
        <dbReference type="ARBA" id="ARBA00023136"/>
    </source>
</evidence>
<feature type="transmembrane region" description="Helical" evidence="7">
    <location>
        <begin position="50"/>
        <end position="67"/>
    </location>
</feature>
<comment type="subcellular location">
    <subcellularLocation>
        <location evidence="1">Cell membrane</location>
        <topology evidence="1">Multi-pass membrane protein</topology>
    </subcellularLocation>
</comment>
<evidence type="ECO:0000256" key="4">
    <source>
        <dbReference type="ARBA" id="ARBA00022692"/>
    </source>
</evidence>
<feature type="transmembrane region" description="Helical" evidence="7">
    <location>
        <begin position="25"/>
        <end position="43"/>
    </location>
</feature>
<dbReference type="PANTHER" id="PTHR34229">
    <property type="entry name" value="METAL TRANSPORT PROTEIN HI_1621-RELATED"/>
    <property type="match status" value="1"/>
</dbReference>
<feature type="transmembrane region" description="Helical" evidence="7">
    <location>
        <begin position="122"/>
        <end position="139"/>
    </location>
</feature>
<comment type="caution">
    <text evidence="9">The sequence shown here is derived from an EMBL/GenBank/DDBJ whole genome shotgun (WGS) entry which is preliminary data.</text>
</comment>
<dbReference type="InterPro" id="IPR002751">
    <property type="entry name" value="CbiM/NikMN"/>
</dbReference>
<dbReference type="PANTHER" id="PTHR34229:SF1">
    <property type="entry name" value="METAL TRANSPORT PROTEIN HI_1621-RELATED"/>
    <property type="match status" value="1"/>
</dbReference>
<dbReference type="Pfam" id="PF13190">
    <property type="entry name" value="PDGLE"/>
    <property type="match status" value="1"/>
</dbReference>
<keyword evidence="2" id="KW-0813">Transport</keyword>
<feature type="domain" description="PDGLE" evidence="8">
    <location>
        <begin position="284"/>
        <end position="371"/>
    </location>
</feature>
<dbReference type="GO" id="GO:0005886">
    <property type="term" value="C:plasma membrane"/>
    <property type="evidence" value="ECO:0007669"/>
    <property type="project" value="UniProtKB-SubCell"/>
</dbReference>
<evidence type="ECO:0000256" key="3">
    <source>
        <dbReference type="ARBA" id="ARBA00022475"/>
    </source>
</evidence>
<keyword evidence="10" id="KW-1185">Reference proteome</keyword>
<organism evidence="9 10">
    <name type="scientific">Bifidobacterium subtile</name>
    <dbReference type="NCBI Taxonomy" id="77635"/>
    <lineage>
        <taxon>Bacteria</taxon>
        <taxon>Bacillati</taxon>
        <taxon>Actinomycetota</taxon>
        <taxon>Actinomycetes</taxon>
        <taxon>Bifidobacteriales</taxon>
        <taxon>Bifidobacteriaceae</taxon>
        <taxon>Bifidobacterium</taxon>
    </lineage>
</organism>
<dbReference type="Gene3D" id="1.10.1760.20">
    <property type="match status" value="1"/>
</dbReference>
<evidence type="ECO:0000256" key="7">
    <source>
        <dbReference type="SAM" id="Phobius"/>
    </source>
</evidence>
<dbReference type="AlphaFoldDB" id="A0A087E5C1"/>
<dbReference type="NCBIfam" id="NF008873">
    <property type="entry name" value="PRK11909.1"/>
    <property type="match status" value="1"/>
</dbReference>
<keyword evidence="6 7" id="KW-0472">Membrane</keyword>
<reference evidence="9 10" key="1">
    <citation type="submission" date="2014-03" db="EMBL/GenBank/DDBJ databases">
        <title>Genomics of Bifidobacteria.</title>
        <authorList>
            <person name="Ventura M."/>
            <person name="Milani C."/>
            <person name="Lugli G.A."/>
        </authorList>
    </citation>
    <scope>NUCLEOTIDE SEQUENCE [LARGE SCALE GENOMIC DNA]</scope>
    <source>
        <strain evidence="9 10">LMG 11597</strain>
    </source>
</reference>